<comment type="caution">
    <text evidence="2">The sequence shown here is derived from an EMBL/GenBank/DDBJ whole genome shotgun (WGS) entry which is preliminary data.</text>
</comment>
<protein>
    <submittedName>
        <fullName evidence="2">Uncharacterized protein</fullName>
    </submittedName>
</protein>
<proteinExistence type="predicted"/>
<feature type="transmembrane region" description="Helical" evidence="1">
    <location>
        <begin position="141"/>
        <end position="159"/>
    </location>
</feature>
<accession>A0A3L8PQF5</accession>
<keyword evidence="3" id="KW-1185">Reference proteome</keyword>
<dbReference type="EMBL" id="RDBF01000001">
    <property type="protein sequence ID" value="RLV57560.1"/>
    <property type="molecule type" value="Genomic_DNA"/>
</dbReference>
<evidence type="ECO:0000256" key="1">
    <source>
        <dbReference type="SAM" id="Phobius"/>
    </source>
</evidence>
<sequence>MRSRAWYVTGALIAAVGWVGATAYTAGAWDELRDSTVTPVGQPFDGSGHDVAVLTDLPQPGREITCEAVGPGEERTSIPADSVVDVTVSSDGTRWHLIALMEDGREQMSVECRPADERSDSAIYGYAVVDDLDARDRTGSMIAWGSLVAGIAVIGLTAWRRSRPQG</sequence>
<organism evidence="2 3">
    <name type="scientific">Aeromicrobium phragmitis</name>
    <dbReference type="NCBI Taxonomy" id="2478914"/>
    <lineage>
        <taxon>Bacteria</taxon>
        <taxon>Bacillati</taxon>
        <taxon>Actinomycetota</taxon>
        <taxon>Actinomycetes</taxon>
        <taxon>Propionibacteriales</taxon>
        <taxon>Nocardioidaceae</taxon>
        <taxon>Aeromicrobium</taxon>
    </lineage>
</organism>
<dbReference type="AlphaFoldDB" id="A0A3L8PQF5"/>
<keyword evidence="1" id="KW-0812">Transmembrane</keyword>
<gene>
    <name evidence="2" type="ORF">D9V41_02740</name>
</gene>
<dbReference type="Proteomes" id="UP000282515">
    <property type="component" value="Unassembled WGS sequence"/>
</dbReference>
<reference evidence="2 3" key="1">
    <citation type="submission" date="2018-10" db="EMBL/GenBank/DDBJ databases">
        <title>Aeromicrobium sp. 9W16Y-2 whole genome shotgun sequence.</title>
        <authorList>
            <person name="Li F."/>
        </authorList>
    </citation>
    <scope>NUCLEOTIDE SEQUENCE [LARGE SCALE GENOMIC DNA]</scope>
    <source>
        <strain evidence="2 3">9W16Y-2</strain>
    </source>
</reference>
<keyword evidence="1" id="KW-0472">Membrane</keyword>
<keyword evidence="1" id="KW-1133">Transmembrane helix</keyword>
<evidence type="ECO:0000313" key="2">
    <source>
        <dbReference type="EMBL" id="RLV57560.1"/>
    </source>
</evidence>
<dbReference type="RefSeq" id="WP_121792966.1">
    <property type="nucleotide sequence ID" value="NZ_RDBF01000001.1"/>
</dbReference>
<dbReference type="OrthoDB" id="3745795at2"/>
<name>A0A3L8PQF5_9ACTN</name>
<evidence type="ECO:0000313" key="3">
    <source>
        <dbReference type="Proteomes" id="UP000282515"/>
    </source>
</evidence>